<dbReference type="SUPFAM" id="SSF101960">
    <property type="entry name" value="Stabilizer of iron transporter SufD"/>
    <property type="match status" value="1"/>
</dbReference>
<comment type="caution">
    <text evidence="1">The sequence shown here is derived from an EMBL/GenBank/DDBJ whole genome shotgun (WGS) entry which is preliminary data.</text>
</comment>
<proteinExistence type="predicted"/>
<dbReference type="AlphaFoldDB" id="A0A3N2BLY8"/>
<dbReference type="RefSeq" id="WP_143736585.1">
    <property type="nucleotide sequence ID" value="NZ_FXAP01000007.1"/>
</dbReference>
<keyword evidence="2" id="KW-1185">Reference proteome</keyword>
<dbReference type="Proteomes" id="UP000266915">
    <property type="component" value="Unassembled WGS sequence"/>
</dbReference>
<gene>
    <name evidence="1" type="ORF">EDD42_4007</name>
</gene>
<reference evidence="1 2" key="1">
    <citation type="submission" date="2018-11" db="EMBL/GenBank/DDBJ databases">
        <title>Sequencing the genomes of 1000 actinobacteria strains.</title>
        <authorList>
            <person name="Klenk H.-P."/>
        </authorList>
    </citation>
    <scope>NUCLEOTIDE SEQUENCE [LARGE SCALE GENOMIC DNA]</scope>
    <source>
        <strain evidence="1 2">DSM 14012</strain>
    </source>
</reference>
<protein>
    <submittedName>
        <fullName evidence="1">Uncharacterized protein UPF0051</fullName>
    </submittedName>
</protein>
<evidence type="ECO:0000313" key="2">
    <source>
        <dbReference type="Proteomes" id="UP000266915"/>
    </source>
</evidence>
<accession>A0A3N2BLY8</accession>
<dbReference type="EMBL" id="RKHL01000002">
    <property type="protein sequence ID" value="ROR76054.1"/>
    <property type="molecule type" value="Genomic_DNA"/>
</dbReference>
<organism evidence="1 2">
    <name type="scientific">Plantibacter flavus</name>
    <dbReference type="NCBI Taxonomy" id="150123"/>
    <lineage>
        <taxon>Bacteria</taxon>
        <taxon>Bacillati</taxon>
        <taxon>Actinomycetota</taxon>
        <taxon>Actinomycetes</taxon>
        <taxon>Micrococcales</taxon>
        <taxon>Microbacteriaceae</taxon>
        <taxon>Plantibacter</taxon>
    </lineage>
</organism>
<sequence length="216" mass="24449">MTRVRKKGPKKYLDARRTQVSPAWLEWDATTREQMAEFAWEQIASAGLEPSMYLPGDKGISDDGAWILILEIPQTPINTQFELPLLSMWRARRHDLNDGGFMTDAGVKLYPQQAVIATPAGDLHLWPHEYMVAKDPMGLASDPDAILHTLGGEAVLDPEELFYLQSRGITHQQATMMLFDKIQSLDFVYVTFPEWITALLEGVGRPLHRHIALNPR</sequence>
<evidence type="ECO:0000313" key="1">
    <source>
        <dbReference type="EMBL" id="ROR76054.1"/>
    </source>
</evidence>
<name>A0A3N2BLY8_9MICO</name>
<dbReference type="InterPro" id="IPR037284">
    <property type="entry name" value="SUF_FeS_clus_asmbl_SufBD_sf"/>
</dbReference>